<gene>
    <name evidence="1" type="ORF">DYB32_010133</name>
</gene>
<keyword evidence="2" id="KW-1185">Reference proteome</keyword>
<comment type="caution">
    <text evidence="1">The sequence shown here is derived from an EMBL/GenBank/DDBJ whole genome shotgun (WGS) entry which is preliminary data.</text>
</comment>
<dbReference type="EMBL" id="QUSY01001126">
    <property type="protein sequence ID" value="RHY25958.1"/>
    <property type="molecule type" value="Genomic_DNA"/>
</dbReference>
<evidence type="ECO:0008006" key="3">
    <source>
        <dbReference type="Google" id="ProtNLM"/>
    </source>
</evidence>
<dbReference type="AlphaFoldDB" id="A0A3R6WHG7"/>
<sequence>LDLHGPTFARVLDYLRTGTLSVDGLNPWECRQLQSSMEYLQLVDAPTTPTVAWKWAPAFGPGVLVSSDGRVLHAKASAPLLGKFFVRGDTPVSAFVVQVMEVSSMVVGLCPATCLSAVEASKRGCCTAFSSTSFKHDVLRCQPGDVLGVRKTGANVSFSRNDENVLVLTAPRPSQLVVPFVVLPRACTTTLYLLE</sequence>
<protein>
    <recommendedName>
        <fullName evidence="3">Potassium channel tetramerisation-type BTB domain-containing protein</fullName>
    </recommendedName>
</protein>
<dbReference type="Proteomes" id="UP000285060">
    <property type="component" value="Unassembled WGS sequence"/>
</dbReference>
<evidence type="ECO:0000313" key="2">
    <source>
        <dbReference type="Proteomes" id="UP000285060"/>
    </source>
</evidence>
<evidence type="ECO:0000313" key="1">
    <source>
        <dbReference type="EMBL" id="RHY25958.1"/>
    </source>
</evidence>
<feature type="non-terminal residue" evidence="1">
    <location>
        <position position="1"/>
    </location>
</feature>
<name>A0A3R6WHG7_9STRA</name>
<accession>A0A3R6WHG7</accession>
<proteinExistence type="predicted"/>
<reference evidence="1 2" key="1">
    <citation type="submission" date="2018-08" db="EMBL/GenBank/DDBJ databases">
        <title>Aphanomyces genome sequencing and annotation.</title>
        <authorList>
            <person name="Minardi D."/>
            <person name="Oidtmann B."/>
            <person name="Van Der Giezen M."/>
            <person name="Studholme D.J."/>
        </authorList>
    </citation>
    <scope>NUCLEOTIDE SEQUENCE [LARGE SCALE GENOMIC DNA]</scope>
    <source>
        <strain evidence="1 2">NJM0002</strain>
    </source>
</reference>
<organism evidence="1 2">
    <name type="scientific">Aphanomyces invadans</name>
    <dbReference type="NCBI Taxonomy" id="157072"/>
    <lineage>
        <taxon>Eukaryota</taxon>
        <taxon>Sar</taxon>
        <taxon>Stramenopiles</taxon>
        <taxon>Oomycota</taxon>
        <taxon>Saprolegniomycetes</taxon>
        <taxon>Saprolegniales</taxon>
        <taxon>Verrucalvaceae</taxon>
        <taxon>Aphanomyces</taxon>
    </lineage>
</organism>